<dbReference type="SUPFAM" id="SSF51011">
    <property type="entry name" value="Glycosyl hydrolase domain"/>
    <property type="match status" value="1"/>
</dbReference>
<dbReference type="Gene3D" id="2.60.40.1180">
    <property type="entry name" value="Golgi alpha-mannosidase II"/>
    <property type="match status" value="1"/>
</dbReference>
<gene>
    <name evidence="2" type="primary">glgX</name>
    <name evidence="2" type="ORF">BHLFYP23_00289</name>
</gene>
<organism evidence="2">
    <name type="scientific">Blautia hansenii</name>
    <name type="common">Ruminococcus hansenii</name>
    <dbReference type="NCBI Taxonomy" id="1322"/>
    <lineage>
        <taxon>Bacteria</taxon>
        <taxon>Bacillati</taxon>
        <taxon>Bacillota</taxon>
        <taxon>Clostridia</taxon>
        <taxon>Lachnospirales</taxon>
        <taxon>Lachnospiraceae</taxon>
        <taxon>Blautia</taxon>
    </lineage>
</organism>
<dbReference type="RefSeq" id="WP_004222660.1">
    <property type="nucleotide sequence ID" value="NZ_CACRSY010000012.1"/>
</dbReference>
<dbReference type="Gene3D" id="3.20.20.80">
    <property type="entry name" value="Glycosidases"/>
    <property type="match status" value="2"/>
</dbReference>
<dbReference type="SUPFAM" id="SSF51445">
    <property type="entry name" value="(Trans)glycosidases"/>
    <property type="match status" value="1"/>
</dbReference>
<proteinExistence type="predicted"/>
<evidence type="ECO:0000313" key="2">
    <source>
        <dbReference type="EMBL" id="VYT13314.1"/>
    </source>
</evidence>
<reference evidence="2" key="1">
    <citation type="submission" date="2019-11" db="EMBL/GenBank/DDBJ databases">
        <authorList>
            <person name="Feng L."/>
        </authorList>
    </citation>
    <scope>NUCLEOTIDE SEQUENCE</scope>
    <source>
        <strain evidence="2">BhanseniiLFYP23</strain>
    </source>
</reference>
<dbReference type="InterPro" id="IPR006047">
    <property type="entry name" value="GH13_cat_dom"/>
</dbReference>
<dbReference type="Pfam" id="PF00128">
    <property type="entry name" value="Alpha-amylase"/>
    <property type="match status" value="1"/>
</dbReference>
<dbReference type="AlphaFoldDB" id="A0A6N2U475"/>
<keyword evidence="2" id="KW-0378">Hydrolase</keyword>
<dbReference type="EC" id="3.2.1.-" evidence="2"/>
<dbReference type="SMART" id="SM00642">
    <property type="entry name" value="Aamy"/>
    <property type="match status" value="1"/>
</dbReference>
<dbReference type="EMBL" id="CACRSY010000012">
    <property type="protein sequence ID" value="VYT13314.1"/>
    <property type="molecule type" value="Genomic_DNA"/>
</dbReference>
<accession>A0A6N2U475</accession>
<evidence type="ECO:0000259" key="1">
    <source>
        <dbReference type="SMART" id="SM00642"/>
    </source>
</evidence>
<dbReference type="PANTHER" id="PTHR43002">
    <property type="entry name" value="GLYCOGEN DEBRANCHING ENZYME"/>
    <property type="match status" value="1"/>
</dbReference>
<sequence>MRGEKRIETAPGNMWTKGVEKQKDGFIFTLEAEKDAEASLLLYTKEGVLEIPFLQEGRKGNLLSMAVKGICEHPLKYNYKINGEVVQDDYAKILYHTASFGEKDENICCGYLENKFSWSDGAFTPIELCNSVLYKLQVRSFTKSKTSKVRHKGTFQGVQEKLEYLKDLGITGVLLMPAYEYREIQKPRIRGKAGEHPAEEAAADKRVNCWGYTEDACYFAPKAAFCATQNPAKEFADMVNAFHEAGLECMMEFYFGKHTALTKMLDVLRYWKITYHIDGFHIMGEGISQELFMKDPLLADCKLFFHDIDGSCVFHGKVPKFKNAAEYNEGFLYSMRHVLKGDENMTEEFMFRQKRNPLCNGVINYMADQDGFTVMDMVSYEERHNEANGEGNQDGISYNCSWNCGAEGSTRKTSIKELRLKQMKNAFSLLLFSQGTPLIFQGDEWGNTQKGNNNVWCQDNELSWIDWNGRKNQEKLWEFVKRAIQIRKENPILHWEKELKGSDYQALGYPDMSYHGKQAWYVEKDKDTRSLGIMYCNEYAGKASEFLFLAFNFHWIEHEIALPGAENEIKWQVLLSTETEKEEKISEGTEVTGKTIEVPPRTVMILAGKQEQDVCGFGSILKRLQGTSF</sequence>
<name>A0A6N2U475_BLAHA</name>
<dbReference type="InterPro" id="IPR013780">
    <property type="entry name" value="Glyco_hydro_b"/>
</dbReference>
<dbReference type="GO" id="GO:0005975">
    <property type="term" value="P:carbohydrate metabolic process"/>
    <property type="evidence" value="ECO:0007669"/>
    <property type="project" value="InterPro"/>
</dbReference>
<keyword evidence="2" id="KW-0326">Glycosidase</keyword>
<dbReference type="InterPro" id="IPR017853">
    <property type="entry name" value="GH"/>
</dbReference>
<dbReference type="GO" id="GO:0016798">
    <property type="term" value="F:hydrolase activity, acting on glycosyl bonds"/>
    <property type="evidence" value="ECO:0007669"/>
    <property type="project" value="UniProtKB-KW"/>
</dbReference>
<protein>
    <submittedName>
        <fullName evidence="2">Glycogen debranching enzyme</fullName>
        <ecNumber evidence="2">3.2.1.-</ecNumber>
    </submittedName>
</protein>
<feature type="domain" description="Glycosyl hydrolase family 13 catalytic" evidence="1">
    <location>
        <begin position="135"/>
        <end position="487"/>
    </location>
</feature>